<accession>A0A317WIA3</accession>
<keyword evidence="2" id="KW-1185">Reference proteome</keyword>
<organism evidence="1 2">
    <name type="scientific">Aspergillus heteromorphus CBS 117.55</name>
    <dbReference type="NCBI Taxonomy" id="1448321"/>
    <lineage>
        <taxon>Eukaryota</taxon>
        <taxon>Fungi</taxon>
        <taxon>Dikarya</taxon>
        <taxon>Ascomycota</taxon>
        <taxon>Pezizomycotina</taxon>
        <taxon>Eurotiomycetes</taxon>
        <taxon>Eurotiomycetidae</taxon>
        <taxon>Eurotiales</taxon>
        <taxon>Aspergillaceae</taxon>
        <taxon>Aspergillus</taxon>
        <taxon>Aspergillus subgen. Circumdati</taxon>
    </lineage>
</organism>
<dbReference type="AlphaFoldDB" id="A0A317WIA3"/>
<protein>
    <submittedName>
        <fullName evidence="1">Uncharacterized protein</fullName>
    </submittedName>
</protein>
<evidence type="ECO:0000313" key="2">
    <source>
        <dbReference type="Proteomes" id="UP000247233"/>
    </source>
</evidence>
<dbReference type="GeneID" id="37063998"/>
<comment type="caution">
    <text evidence="1">The sequence shown here is derived from an EMBL/GenBank/DDBJ whole genome shotgun (WGS) entry which is preliminary data.</text>
</comment>
<proteinExistence type="predicted"/>
<dbReference type="VEuPathDB" id="FungiDB:BO70DRAFT_351933"/>
<gene>
    <name evidence="1" type="ORF">BO70DRAFT_351933</name>
</gene>
<dbReference type="Proteomes" id="UP000247233">
    <property type="component" value="Unassembled WGS sequence"/>
</dbReference>
<dbReference type="OrthoDB" id="5295747at2759"/>
<name>A0A317WIA3_9EURO</name>
<evidence type="ECO:0000313" key="1">
    <source>
        <dbReference type="EMBL" id="PWY84788.1"/>
    </source>
</evidence>
<dbReference type="EMBL" id="MSFL01000009">
    <property type="protein sequence ID" value="PWY84788.1"/>
    <property type="molecule type" value="Genomic_DNA"/>
</dbReference>
<reference evidence="1 2" key="1">
    <citation type="submission" date="2016-12" db="EMBL/GenBank/DDBJ databases">
        <title>The genomes of Aspergillus section Nigri reveals drivers in fungal speciation.</title>
        <authorList>
            <consortium name="DOE Joint Genome Institute"/>
            <person name="Vesth T.C."/>
            <person name="Nybo J."/>
            <person name="Theobald S."/>
            <person name="Brandl J."/>
            <person name="Frisvad J.C."/>
            <person name="Nielsen K.F."/>
            <person name="Lyhne E.K."/>
            <person name="Kogle M.E."/>
            <person name="Kuo A."/>
            <person name="Riley R."/>
            <person name="Clum A."/>
            <person name="Nolan M."/>
            <person name="Lipzen A."/>
            <person name="Salamov A."/>
            <person name="Henrissat B."/>
            <person name="Wiebenga A."/>
            <person name="De Vries R.P."/>
            <person name="Grigoriev I.V."/>
            <person name="Mortensen U.H."/>
            <person name="Andersen M.R."/>
            <person name="Baker S.E."/>
        </authorList>
    </citation>
    <scope>NUCLEOTIDE SEQUENCE [LARGE SCALE GENOMIC DNA]</scope>
    <source>
        <strain evidence="1 2">CBS 117.55</strain>
    </source>
</reference>
<dbReference type="RefSeq" id="XP_025400130.1">
    <property type="nucleotide sequence ID" value="XM_025541761.1"/>
</dbReference>
<sequence>MRLKVHVPGTDIKGSIWALDYSNDRQLRMATFQSGNGNGNGDHQLLSFGAASNKTYTLSYSMNIGQYGSITARRYRDDQLTFNVFVGLEASYEGFATFDVIMFGIQATRGRVDRDCLQVADKQKREVRQMVASTNIHDMR</sequence>